<protein>
    <submittedName>
        <fullName evidence="8">Tight adherence protein B</fullName>
    </submittedName>
</protein>
<feature type="transmembrane region" description="Helical" evidence="6">
    <location>
        <begin position="216"/>
        <end position="241"/>
    </location>
</feature>
<dbReference type="PANTHER" id="PTHR35007">
    <property type="entry name" value="INTEGRAL MEMBRANE PROTEIN-RELATED"/>
    <property type="match status" value="1"/>
</dbReference>
<dbReference type="GeneID" id="40829721"/>
<reference evidence="9" key="1">
    <citation type="submission" date="2016-10" db="EMBL/GenBank/DDBJ databases">
        <authorList>
            <person name="Varghese N."/>
            <person name="Submissions S."/>
        </authorList>
    </citation>
    <scope>NUCLEOTIDE SEQUENCE [LARGE SCALE GENOMIC DNA]</scope>
    <source>
        <strain evidence="9">CGMCC 4.7042</strain>
    </source>
</reference>
<evidence type="ECO:0000256" key="3">
    <source>
        <dbReference type="ARBA" id="ARBA00022692"/>
    </source>
</evidence>
<dbReference type="AlphaFoldDB" id="A0A1G9S9P2"/>
<dbReference type="OrthoDB" id="4337966at2"/>
<dbReference type="Proteomes" id="UP000199063">
    <property type="component" value="Unassembled WGS sequence"/>
</dbReference>
<dbReference type="RefSeq" id="WP_093653893.1">
    <property type="nucleotide sequence ID" value="NZ_FNHI01000006.1"/>
</dbReference>
<dbReference type="InterPro" id="IPR018076">
    <property type="entry name" value="T2SS_GspF_dom"/>
</dbReference>
<sequence>MTTTVMYAAVCAGAAACLTVGRDEGLRRARLMLASGCAVRQGPRWPWERWRRSVDRLRREWLCLPVGALLAVLGESVLPLLAGVVAVPLVGRRLRASDRGRARDARARAVIALCGGVAGELRAGSQPAQALLTAGRSTGALGRAEAAVLAAAKFGGDVSAELRRASREPGAEGLAGLAACWLVAVDSGAGLAAGIDRLEAALRAERNQRESLRAQLAGAWSTVVVLALLPAIGLALGWALGADPLRVLLHSPAGLGCLLVGAVAEAAGLYWATRIVRAGSGDER</sequence>
<keyword evidence="4 6" id="KW-1133">Transmembrane helix</keyword>
<organism evidence="8 9">
    <name type="scientific">Streptomyces wuyuanensis</name>
    <dbReference type="NCBI Taxonomy" id="1196353"/>
    <lineage>
        <taxon>Bacteria</taxon>
        <taxon>Bacillati</taxon>
        <taxon>Actinomycetota</taxon>
        <taxon>Actinomycetes</taxon>
        <taxon>Kitasatosporales</taxon>
        <taxon>Streptomycetaceae</taxon>
        <taxon>Streptomyces</taxon>
    </lineage>
</organism>
<evidence type="ECO:0000259" key="7">
    <source>
        <dbReference type="Pfam" id="PF00482"/>
    </source>
</evidence>
<evidence type="ECO:0000256" key="2">
    <source>
        <dbReference type="ARBA" id="ARBA00022475"/>
    </source>
</evidence>
<evidence type="ECO:0000256" key="6">
    <source>
        <dbReference type="SAM" id="Phobius"/>
    </source>
</evidence>
<feature type="domain" description="Type II secretion system protein GspF" evidence="7">
    <location>
        <begin position="118"/>
        <end position="235"/>
    </location>
</feature>
<keyword evidence="2" id="KW-1003">Cell membrane</keyword>
<dbReference type="Pfam" id="PF00482">
    <property type="entry name" value="T2SSF"/>
    <property type="match status" value="1"/>
</dbReference>
<evidence type="ECO:0000313" key="9">
    <source>
        <dbReference type="Proteomes" id="UP000199063"/>
    </source>
</evidence>
<feature type="transmembrane region" description="Helical" evidence="6">
    <location>
        <begin position="253"/>
        <end position="272"/>
    </location>
</feature>
<dbReference type="GO" id="GO:0005886">
    <property type="term" value="C:plasma membrane"/>
    <property type="evidence" value="ECO:0007669"/>
    <property type="project" value="UniProtKB-SubCell"/>
</dbReference>
<dbReference type="STRING" id="1196353.SAMN05444921_106277"/>
<dbReference type="EMBL" id="FNHI01000006">
    <property type="protein sequence ID" value="SDM32091.1"/>
    <property type="molecule type" value="Genomic_DNA"/>
</dbReference>
<keyword evidence="9" id="KW-1185">Reference proteome</keyword>
<proteinExistence type="predicted"/>
<name>A0A1G9S9P2_9ACTN</name>
<dbReference type="PANTHER" id="PTHR35007:SF4">
    <property type="entry name" value="CONSERVED TRANSMEMBRANE PROTEIN-RELATED"/>
    <property type="match status" value="1"/>
</dbReference>
<evidence type="ECO:0000313" key="8">
    <source>
        <dbReference type="EMBL" id="SDM32091.1"/>
    </source>
</evidence>
<accession>A0A1G9S9P2</accession>
<keyword evidence="3 6" id="KW-0812">Transmembrane</keyword>
<evidence type="ECO:0000256" key="5">
    <source>
        <dbReference type="ARBA" id="ARBA00023136"/>
    </source>
</evidence>
<feature type="transmembrane region" description="Helical" evidence="6">
    <location>
        <begin position="66"/>
        <end position="91"/>
    </location>
</feature>
<evidence type="ECO:0000256" key="4">
    <source>
        <dbReference type="ARBA" id="ARBA00022989"/>
    </source>
</evidence>
<comment type="subcellular location">
    <subcellularLocation>
        <location evidence="1">Cell membrane</location>
        <topology evidence="1">Multi-pass membrane protein</topology>
    </subcellularLocation>
</comment>
<gene>
    <name evidence="8" type="ORF">SAMN05444921_106277</name>
</gene>
<keyword evidence="5 6" id="KW-0472">Membrane</keyword>
<evidence type="ECO:0000256" key="1">
    <source>
        <dbReference type="ARBA" id="ARBA00004651"/>
    </source>
</evidence>